<keyword evidence="9" id="KW-1185">Reference proteome</keyword>
<feature type="transmembrane region" description="Helical" evidence="7">
    <location>
        <begin position="29"/>
        <end position="48"/>
    </location>
</feature>
<evidence type="ECO:0000256" key="2">
    <source>
        <dbReference type="ARBA" id="ARBA00008079"/>
    </source>
</evidence>
<dbReference type="EMBL" id="CP137640">
    <property type="protein sequence ID" value="WVX83038.1"/>
    <property type="molecule type" value="Genomic_DNA"/>
</dbReference>
<gene>
    <name evidence="8" type="primary">ctaF</name>
    <name evidence="8" type="ORF">R4Z09_08685</name>
</gene>
<dbReference type="InterPro" id="IPR014257">
    <property type="entry name" value="Cyt_c_oxidase_su4_bacillaceae"/>
</dbReference>
<dbReference type="Proteomes" id="UP001357223">
    <property type="component" value="Chromosome"/>
</dbReference>
<reference evidence="8 9" key="1">
    <citation type="submission" date="2023-10" db="EMBL/GenBank/DDBJ databases">
        <title>Niallia locisalis sp.nov. isolated from a salt pond sample.</title>
        <authorList>
            <person name="Li X.-J."/>
            <person name="Dong L."/>
        </authorList>
    </citation>
    <scope>NUCLEOTIDE SEQUENCE [LARGE SCALE GENOMIC DNA]</scope>
    <source>
        <strain evidence="8 9">DSM 29761</strain>
    </source>
</reference>
<proteinExistence type="inferred from homology"/>
<evidence type="ECO:0000313" key="9">
    <source>
        <dbReference type="Proteomes" id="UP001357223"/>
    </source>
</evidence>
<evidence type="ECO:0000256" key="4">
    <source>
        <dbReference type="ARBA" id="ARBA00022692"/>
    </source>
</evidence>
<keyword evidence="5 7" id="KW-1133">Transmembrane helix</keyword>
<accession>A0ABZ2CHL7</accession>
<feature type="transmembrane region" description="Helical" evidence="7">
    <location>
        <begin position="54"/>
        <end position="75"/>
    </location>
</feature>
<evidence type="ECO:0000256" key="7">
    <source>
        <dbReference type="SAM" id="Phobius"/>
    </source>
</evidence>
<dbReference type="PANTHER" id="PTHR36835">
    <property type="entry name" value="CYTOCHROME BO(3) UBIQUINOL OXIDASE SUBUNIT 4"/>
    <property type="match status" value="1"/>
</dbReference>
<dbReference type="PANTHER" id="PTHR36835:SF1">
    <property type="entry name" value="CYTOCHROME BO(3) UBIQUINOL OXIDASE SUBUNIT 4"/>
    <property type="match status" value="1"/>
</dbReference>
<sequence>MSNEQLNSVNPNDIKYRRKKNAEEMKHQVITFALMIFLTLVSFVAVGYDGFSSWFTIPFILLLAGVQVAYQLYYFMHMSHKGHEMPALFMFSGVFVALITVIAFMTIIWW</sequence>
<evidence type="ECO:0000256" key="3">
    <source>
        <dbReference type="ARBA" id="ARBA00022475"/>
    </source>
</evidence>
<organism evidence="8 9">
    <name type="scientific">Niallia oryzisoli</name>
    <dbReference type="NCBI Taxonomy" id="1737571"/>
    <lineage>
        <taxon>Bacteria</taxon>
        <taxon>Bacillati</taxon>
        <taxon>Bacillota</taxon>
        <taxon>Bacilli</taxon>
        <taxon>Bacillales</taxon>
        <taxon>Bacillaceae</taxon>
        <taxon>Niallia</taxon>
    </lineage>
</organism>
<dbReference type="RefSeq" id="WP_338451930.1">
    <property type="nucleotide sequence ID" value="NZ_CP137640.1"/>
</dbReference>
<evidence type="ECO:0000256" key="6">
    <source>
        <dbReference type="ARBA" id="ARBA00023136"/>
    </source>
</evidence>
<evidence type="ECO:0000256" key="5">
    <source>
        <dbReference type="ARBA" id="ARBA00022989"/>
    </source>
</evidence>
<dbReference type="InterPro" id="IPR050968">
    <property type="entry name" value="Cytochrome_c_oxidase_bac_sub4"/>
</dbReference>
<comment type="subcellular location">
    <subcellularLocation>
        <location evidence="1">Cell membrane</location>
        <topology evidence="1">Multi-pass membrane protein</topology>
    </subcellularLocation>
</comment>
<feature type="transmembrane region" description="Helical" evidence="7">
    <location>
        <begin position="87"/>
        <end position="109"/>
    </location>
</feature>
<evidence type="ECO:0000313" key="8">
    <source>
        <dbReference type="EMBL" id="WVX83038.1"/>
    </source>
</evidence>
<evidence type="ECO:0000256" key="1">
    <source>
        <dbReference type="ARBA" id="ARBA00004651"/>
    </source>
</evidence>
<dbReference type="NCBIfam" id="TIGR02908">
    <property type="entry name" value="CoxD_Bacillus"/>
    <property type="match status" value="1"/>
</dbReference>
<dbReference type="Pfam" id="PF03626">
    <property type="entry name" value="COX4_pro"/>
    <property type="match status" value="1"/>
</dbReference>
<comment type="similarity">
    <text evidence="2">Belongs to the cytochrome c oxidase bacterial subunit 4 family.</text>
</comment>
<dbReference type="InterPro" id="IPR005171">
    <property type="entry name" value="Cyt_c_oxidase_su4_prok"/>
</dbReference>
<keyword evidence="6 7" id="KW-0472">Membrane</keyword>
<protein>
    <submittedName>
        <fullName evidence="8">Cytochrome c oxidase subunit IVB</fullName>
    </submittedName>
</protein>
<name>A0ABZ2CHL7_9BACI</name>
<keyword evidence="4 7" id="KW-0812">Transmembrane</keyword>
<keyword evidence="3" id="KW-1003">Cell membrane</keyword>